<reference evidence="2" key="1">
    <citation type="journal article" date="2014" name="Int. J. Syst. Evol. Microbiol.">
        <title>Complete genome sequence of Corynebacterium casei LMG S-19264T (=DSM 44701T), isolated from a smear-ripened cheese.</title>
        <authorList>
            <consortium name="US DOE Joint Genome Institute (JGI-PGF)"/>
            <person name="Walter F."/>
            <person name="Albersmeier A."/>
            <person name="Kalinowski J."/>
            <person name="Ruckert C."/>
        </authorList>
    </citation>
    <scope>NUCLEOTIDE SEQUENCE</scope>
    <source>
        <strain evidence="2">CGMCC 1.10998</strain>
    </source>
</reference>
<dbReference type="Proteomes" id="UP000637423">
    <property type="component" value="Unassembled WGS sequence"/>
</dbReference>
<evidence type="ECO:0000313" key="3">
    <source>
        <dbReference type="Proteomes" id="UP000637423"/>
    </source>
</evidence>
<proteinExistence type="predicted"/>
<feature type="transmembrane region" description="Helical" evidence="1">
    <location>
        <begin position="46"/>
        <end position="64"/>
    </location>
</feature>
<comment type="caution">
    <text evidence="2">The sequence shown here is derived from an EMBL/GenBank/DDBJ whole genome shotgun (WGS) entry which is preliminary data.</text>
</comment>
<organism evidence="2 3">
    <name type="scientific">Undibacterium terreum</name>
    <dbReference type="NCBI Taxonomy" id="1224302"/>
    <lineage>
        <taxon>Bacteria</taxon>
        <taxon>Pseudomonadati</taxon>
        <taxon>Pseudomonadota</taxon>
        <taxon>Betaproteobacteria</taxon>
        <taxon>Burkholderiales</taxon>
        <taxon>Oxalobacteraceae</taxon>
        <taxon>Undibacterium</taxon>
    </lineage>
</organism>
<keyword evidence="1" id="KW-0812">Transmembrane</keyword>
<reference evidence="2" key="2">
    <citation type="submission" date="2020-09" db="EMBL/GenBank/DDBJ databases">
        <authorList>
            <person name="Sun Q."/>
            <person name="Zhou Y."/>
        </authorList>
    </citation>
    <scope>NUCLEOTIDE SEQUENCE</scope>
    <source>
        <strain evidence="2">CGMCC 1.10998</strain>
    </source>
</reference>
<gene>
    <name evidence="2" type="ORF">GCM10011396_54580</name>
</gene>
<accession>A0A916V0B9</accession>
<sequence>MNNDAGFFATIWLLISKYILPLLPGAMGAAVSLSFLGDGINRWQKLTSFAIGFFFAIYVAPMLLELMSLKGEHVTPGVEFLVGLFALATCRELFKELNNADIIGSLKRKFLG</sequence>
<dbReference type="EMBL" id="BMED01000008">
    <property type="protein sequence ID" value="GGD00142.1"/>
    <property type="molecule type" value="Genomic_DNA"/>
</dbReference>
<evidence type="ECO:0008006" key="4">
    <source>
        <dbReference type="Google" id="ProtNLM"/>
    </source>
</evidence>
<protein>
    <recommendedName>
        <fullName evidence="4">Holin</fullName>
    </recommendedName>
</protein>
<name>A0A916V0B9_9BURK</name>
<keyword evidence="3" id="KW-1185">Reference proteome</keyword>
<evidence type="ECO:0000313" key="2">
    <source>
        <dbReference type="EMBL" id="GGD00142.1"/>
    </source>
</evidence>
<dbReference type="RefSeq" id="WP_229751386.1">
    <property type="nucleotide sequence ID" value="NZ_BMED01000008.1"/>
</dbReference>
<feature type="transmembrane region" description="Helical" evidence="1">
    <location>
        <begin position="6"/>
        <end position="34"/>
    </location>
</feature>
<keyword evidence="1" id="KW-0472">Membrane</keyword>
<keyword evidence="1" id="KW-1133">Transmembrane helix</keyword>
<evidence type="ECO:0000256" key="1">
    <source>
        <dbReference type="SAM" id="Phobius"/>
    </source>
</evidence>
<dbReference type="AlphaFoldDB" id="A0A916V0B9"/>